<accession>A0A8J7P414</accession>
<evidence type="ECO:0000256" key="3">
    <source>
        <dbReference type="ARBA" id="ARBA00004584"/>
    </source>
</evidence>
<proteinExistence type="predicted"/>
<keyword evidence="7" id="KW-0132">Cell division</keyword>
<keyword evidence="10" id="KW-0862">Zinc</keyword>
<evidence type="ECO:0000256" key="12">
    <source>
        <dbReference type="ARBA" id="ARBA00023242"/>
    </source>
</evidence>
<dbReference type="GO" id="GO:0000775">
    <property type="term" value="C:chromosome, centromeric region"/>
    <property type="evidence" value="ECO:0007669"/>
    <property type="project" value="UniProtKB-SubCell"/>
</dbReference>
<gene>
    <name evidence="19" type="primary">Mis18a</name>
    <name evidence="19" type="ORF">GTO95_0014291</name>
</gene>
<feature type="non-terminal residue" evidence="19">
    <location>
        <position position="186"/>
    </location>
</feature>
<evidence type="ECO:0000256" key="13">
    <source>
        <dbReference type="ARBA" id="ARBA00023306"/>
    </source>
</evidence>
<keyword evidence="5" id="KW-1017">Isopeptide bond</keyword>
<keyword evidence="20" id="KW-1185">Reference proteome</keyword>
<evidence type="ECO:0000256" key="16">
    <source>
        <dbReference type="ARBA" id="ARBA00046705"/>
    </source>
</evidence>
<evidence type="ECO:0000256" key="8">
    <source>
        <dbReference type="ARBA" id="ARBA00022723"/>
    </source>
</evidence>
<comment type="caution">
    <text evidence="19">The sequence shown here is derived from an EMBL/GenBank/DDBJ whole genome shotgun (WGS) entry which is preliminary data.</text>
</comment>
<dbReference type="GO" id="GO:0051301">
    <property type="term" value="P:cell division"/>
    <property type="evidence" value="ECO:0007669"/>
    <property type="project" value="UniProtKB-KW"/>
</dbReference>
<keyword evidence="8" id="KW-0479">Metal-binding</keyword>
<comment type="function">
    <text evidence="1">Required for recruitment of CENPA to centromeres and normal chromosome segregation during mitosis.</text>
</comment>
<keyword evidence="4" id="KW-0158">Chromosome</keyword>
<dbReference type="GO" id="GO:0007059">
    <property type="term" value="P:chromosome segregation"/>
    <property type="evidence" value="ECO:0007669"/>
    <property type="project" value="TreeGrafter"/>
</dbReference>
<evidence type="ECO:0000256" key="10">
    <source>
        <dbReference type="ARBA" id="ARBA00022833"/>
    </source>
</evidence>
<dbReference type="Pfam" id="PF03226">
    <property type="entry name" value="Yippee-Mis18"/>
    <property type="match status" value="1"/>
</dbReference>
<dbReference type="GO" id="GO:0046872">
    <property type="term" value="F:metal ion binding"/>
    <property type="evidence" value="ECO:0007669"/>
    <property type="project" value="UniProtKB-KW"/>
</dbReference>
<keyword evidence="12" id="KW-0539">Nucleus</keyword>
<dbReference type="EMBL" id="JAAWVO010074157">
    <property type="protein sequence ID" value="MBN3325107.1"/>
    <property type="molecule type" value="Genomic_DNA"/>
</dbReference>
<dbReference type="PANTHER" id="PTHR16431">
    <property type="entry name" value="NEUROGENIC PROTEIN MASTERMIND"/>
    <property type="match status" value="1"/>
</dbReference>
<evidence type="ECO:0000256" key="17">
    <source>
        <dbReference type="SAM" id="Coils"/>
    </source>
</evidence>
<evidence type="ECO:0000256" key="1">
    <source>
        <dbReference type="ARBA" id="ARBA00003694"/>
    </source>
</evidence>
<evidence type="ECO:0000256" key="7">
    <source>
        <dbReference type="ARBA" id="ARBA00022618"/>
    </source>
</evidence>
<keyword evidence="11" id="KW-0832">Ubl conjugation</keyword>
<evidence type="ECO:0000256" key="6">
    <source>
        <dbReference type="ARBA" id="ARBA00022553"/>
    </source>
</evidence>
<comment type="subunit">
    <text evidence="16">Homodimer, and heterodimer with OIP5/MIS18B. Identified in a complex containing MIS18A, OIP5/MIS18B, MIS18BP1, RBBP7 and RBBP4.</text>
</comment>
<sequence>MAGNSDLSSLFQSISDLEYTAPEERMLDEAEKNLPPVVFLCLKCNTPLGDSLGWVGNLGDDHILLKRATENVCVSEEHYVSGTPDERGCLIAKLTCRSCCCHLGKIFVSTPKCFDYKRFLYCLKCENIESYTVDSGTEKLCRDEEDEPVTLEYKMALRNEIEKVKSVILTLEQKISELESKFQKDL</sequence>
<protein>
    <recommendedName>
        <fullName evidence="15">Protein Mis18-alpha</fullName>
    </recommendedName>
</protein>
<dbReference type="GO" id="GO:0005634">
    <property type="term" value="C:nucleus"/>
    <property type="evidence" value="ECO:0007669"/>
    <property type="project" value="UniProtKB-SubCell"/>
</dbReference>
<feature type="coiled-coil region" evidence="17">
    <location>
        <begin position="154"/>
        <end position="181"/>
    </location>
</feature>
<name>A0A8J7P414_ATRSP</name>
<dbReference type="AlphaFoldDB" id="A0A8J7P414"/>
<keyword evidence="14" id="KW-0137">Centromere</keyword>
<evidence type="ECO:0000256" key="15">
    <source>
        <dbReference type="ARBA" id="ARBA00039650"/>
    </source>
</evidence>
<dbReference type="Proteomes" id="UP000736164">
    <property type="component" value="Unassembled WGS sequence"/>
</dbReference>
<keyword evidence="9" id="KW-0498">Mitosis</keyword>
<evidence type="ECO:0000313" key="20">
    <source>
        <dbReference type="Proteomes" id="UP000736164"/>
    </source>
</evidence>
<reference evidence="19" key="1">
    <citation type="journal article" date="2021" name="Cell">
        <title>Tracing the genetic footprints of vertebrate landing in non-teleost ray-finned fishes.</title>
        <authorList>
            <person name="Bi X."/>
            <person name="Wang K."/>
            <person name="Yang L."/>
            <person name="Pan H."/>
            <person name="Jiang H."/>
            <person name="Wei Q."/>
            <person name="Fang M."/>
            <person name="Yu H."/>
            <person name="Zhu C."/>
            <person name="Cai Y."/>
            <person name="He Y."/>
            <person name="Gan X."/>
            <person name="Zeng H."/>
            <person name="Yu D."/>
            <person name="Zhu Y."/>
            <person name="Jiang H."/>
            <person name="Qiu Q."/>
            <person name="Yang H."/>
            <person name="Zhang Y.E."/>
            <person name="Wang W."/>
            <person name="Zhu M."/>
            <person name="He S."/>
            <person name="Zhang G."/>
        </authorList>
    </citation>
    <scope>NUCLEOTIDE SEQUENCE</scope>
    <source>
        <strain evidence="19">Allg_001</strain>
    </source>
</reference>
<evidence type="ECO:0000313" key="19">
    <source>
        <dbReference type="EMBL" id="MBN3325107.1"/>
    </source>
</evidence>
<keyword evidence="6" id="KW-0597">Phosphoprotein</keyword>
<dbReference type="GO" id="GO:0000785">
    <property type="term" value="C:chromatin"/>
    <property type="evidence" value="ECO:0007669"/>
    <property type="project" value="TreeGrafter"/>
</dbReference>
<dbReference type="InterPro" id="IPR034752">
    <property type="entry name" value="Mis18"/>
</dbReference>
<evidence type="ECO:0000256" key="4">
    <source>
        <dbReference type="ARBA" id="ARBA00022454"/>
    </source>
</evidence>
<evidence type="ECO:0000256" key="2">
    <source>
        <dbReference type="ARBA" id="ARBA00004123"/>
    </source>
</evidence>
<keyword evidence="17" id="KW-0175">Coiled coil</keyword>
<dbReference type="PROSITE" id="PS51793">
    <property type="entry name" value="MIS18"/>
    <property type="match status" value="1"/>
</dbReference>
<dbReference type="InterPro" id="IPR004910">
    <property type="entry name" value="Yippee/Mis18/Cereblon"/>
</dbReference>
<comment type="subcellular location">
    <subcellularLocation>
        <location evidence="3">Chromosome</location>
        <location evidence="3">Centromere</location>
    </subcellularLocation>
    <subcellularLocation>
        <location evidence="2">Nucleus</location>
    </subcellularLocation>
</comment>
<feature type="domain" description="Mis18" evidence="18">
    <location>
        <begin position="36"/>
        <end position="133"/>
    </location>
</feature>
<dbReference type="GO" id="GO:0034080">
    <property type="term" value="P:CENP-A containing chromatin assembly"/>
    <property type="evidence" value="ECO:0007669"/>
    <property type="project" value="TreeGrafter"/>
</dbReference>
<feature type="non-terminal residue" evidence="19">
    <location>
        <position position="1"/>
    </location>
</feature>
<organism evidence="19 20">
    <name type="scientific">Atractosteus spatula</name>
    <name type="common">Alligator gar</name>
    <name type="synonym">Lepisosteus spatula</name>
    <dbReference type="NCBI Taxonomy" id="7917"/>
    <lineage>
        <taxon>Eukaryota</taxon>
        <taxon>Metazoa</taxon>
        <taxon>Chordata</taxon>
        <taxon>Craniata</taxon>
        <taxon>Vertebrata</taxon>
        <taxon>Euteleostomi</taxon>
        <taxon>Actinopterygii</taxon>
        <taxon>Neopterygii</taxon>
        <taxon>Holostei</taxon>
        <taxon>Semionotiformes</taxon>
        <taxon>Lepisosteidae</taxon>
        <taxon>Atractosteus</taxon>
    </lineage>
</organism>
<evidence type="ECO:0000259" key="18">
    <source>
        <dbReference type="PROSITE" id="PS51793"/>
    </source>
</evidence>
<keyword evidence="13" id="KW-0131">Cell cycle</keyword>
<evidence type="ECO:0000256" key="5">
    <source>
        <dbReference type="ARBA" id="ARBA00022499"/>
    </source>
</evidence>
<evidence type="ECO:0000256" key="9">
    <source>
        <dbReference type="ARBA" id="ARBA00022776"/>
    </source>
</evidence>
<evidence type="ECO:0000256" key="11">
    <source>
        <dbReference type="ARBA" id="ARBA00022843"/>
    </source>
</evidence>
<evidence type="ECO:0000256" key="14">
    <source>
        <dbReference type="ARBA" id="ARBA00023328"/>
    </source>
</evidence>
<dbReference type="PANTHER" id="PTHR16431:SF2">
    <property type="entry name" value="PROTEIN MIS18-ALPHA"/>
    <property type="match status" value="1"/>
</dbReference>